<dbReference type="PANTHER" id="PTHR32089:SF70">
    <property type="entry name" value="ENERGY TAXIS MODULATING METHYL ACCEPTING SENSORY TRANSDUCER"/>
    <property type="match status" value="1"/>
</dbReference>
<comment type="caution">
    <text evidence="6">The sequence shown here is derived from an EMBL/GenBank/DDBJ whole genome shotgun (WGS) entry which is preliminary data.</text>
</comment>
<evidence type="ECO:0000256" key="3">
    <source>
        <dbReference type="PROSITE-ProRule" id="PRU00284"/>
    </source>
</evidence>
<evidence type="ECO:0000256" key="1">
    <source>
        <dbReference type="ARBA" id="ARBA00004370"/>
    </source>
</evidence>
<dbReference type="GO" id="GO:0007165">
    <property type="term" value="P:signal transduction"/>
    <property type="evidence" value="ECO:0007669"/>
    <property type="project" value="UniProtKB-KW"/>
</dbReference>
<evidence type="ECO:0000313" key="6">
    <source>
        <dbReference type="EMBL" id="MBN7827549.1"/>
    </source>
</evidence>
<dbReference type="GO" id="GO:0006935">
    <property type="term" value="P:chemotaxis"/>
    <property type="evidence" value="ECO:0007669"/>
    <property type="project" value="UniProtKB-ARBA"/>
</dbReference>
<dbReference type="InterPro" id="IPR025991">
    <property type="entry name" value="Chemoreceptor_zinc-bind_dom"/>
</dbReference>
<feature type="coiled-coil region" evidence="4">
    <location>
        <begin position="10"/>
        <end position="93"/>
    </location>
</feature>
<dbReference type="GO" id="GO:0016020">
    <property type="term" value="C:membrane"/>
    <property type="evidence" value="ECO:0007669"/>
    <property type="project" value="UniProtKB-SubCell"/>
</dbReference>
<dbReference type="SUPFAM" id="SSF58104">
    <property type="entry name" value="Methyl-accepting chemotaxis protein (MCP) signaling domain"/>
    <property type="match status" value="1"/>
</dbReference>
<dbReference type="Pfam" id="PF00015">
    <property type="entry name" value="MCPsignal"/>
    <property type="match status" value="1"/>
</dbReference>
<dbReference type="Gene3D" id="1.20.120.30">
    <property type="entry name" value="Aspartate receptor, ligand-binding domain"/>
    <property type="match status" value="1"/>
</dbReference>
<proteinExistence type="predicted"/>
<dbReference type="Proteomes" id="UP000664654">
    <property type="component" value="Unassembled WGS sequence"/>
</dbReference>
<evidence type="ECO:0000256" key="2">
    <source>
        <dbReference type="ARBA" id="ARBA00023224"/>
    </source>
</evidence>
<comment type="subcellular location">
    <subcellularLocation>
        <location evidence="1">Membrane</location>
    </subcellularLocation>
</comment>
<dbReference type="InterPro" id="IPR004089">
    <property type="entry name" value="MCPsignal_dom"/>
</dbReference>
<protein>
    <submittedName>
        <fullName evidence="6">CZB domain-containing protein</fullName>
    </submittedName>
</protein>
<dbReference type="Pfam" id="PF13682">
    <property type="entry name" value="CZB"/>
    <property type="match status" value="1"/>
</dbReference>
<gene>
    <name evidence="6" type="ORF">J0A66_20130</name>
</gene>
<evidence type="ECO:0000259" key="5">
    <source>
        <dbReference type="PROSITE" id="PS50111"/>
    </source>
</evidence>
<keyword evidence="4" id="KW-0175">Coiled coil</keyword>
<sequence length="362" mass="39884">MFGLFGNRVNEEDQKKIKALGDENQALRQQLAQLEEKLRQSDATVAEQQADANGLKDLSHVWLNGQQHLYGVRNALHQTVDTLQHERSRLENTDEVFSGSSDVLDETVVGLSQIDKLSEKGVAHATELSSLASRISNFVVSINSIAEQTNLLALNAAIEAARAGESGRGFAVVAEEVRNLAMRSSESTQEINNLVEKIEDSTRKIESNINQVSQQSRGLLDKTGEVRDKVSQVLEMSHSMRDVINSSAQRTFLSSTQLDHLIFKTRVYEGVLQNDTKAAGQLTDHRACELGQWYQGEGSGQFGGSSEFKQLDTVHRQVHDLGKKALSELAGGINDNLLKTLRQMEQSSEAVMQSIDKLAGKV</sequence>
<dbReference type="Gene3D" id="6.10.250.3200">
    <property type="match status" value="1"/>
</dbReference>
<keyword evidence="2 3" id="KW-0807">Transducer</keyword>
<organism evidence="6 7">
    <name type="scientific">Bowmanella dokdonensis</name>
    <dbReference type="NCBI Taxonomy" id="751969"/>
    <lineage>
        <taxon>Bacteria</taxon>
        <taxon>Pseudomonadati</taxon>
        <taxon>Pseudomonadota</taxon>
        <taxon>Gammaproteobacteria</taxon>
        <taxon>Alteromonadales</taxon>
        <taxon>Alteromonadaceae</taxon>
        <taxon>Bowmanella</taxon>
    </lineage>
</organism>
<name>A0A939ISU8_9ALTE</name>
<feature type="domain" description="Methyl-accepting transducer" evidence="5">
    <location>
        <begin position="72"/>
        <end position="257"/>
    </location>
</feature>
<accession>A0A939ISU8</accession>
<dbReference type="PROSITE" id="PS50111">
    <property type="entry name" value="CHEMOTAXIS_TRANSDUC_2"/>
    <property type="match status" value="1"/>
</dbReference>
<dbReference type="SMART" id="SM00283">
    <property type="entry name" value="MA"/>
    <property type="match status" value="1"/>
</dbReference>
<evidence type="ECO:0000256" key="4">
    <source>
        <dbReference type="SAM" id="Coils"/>
    </source>
</evidence>
<keyword evidence="7" id="KW-1185">Reference proteome</keyword>
<reference evidence="6" key="1">
    <citation type="submission" date="2021-03" db="EMBL/GenBank/DDBJ databases">
        <title>novel species isolated from a fishpond in China.</title>
        <authorList>
            <person name="Lu H."/>
            <person name="Cai Z."/>
        </authorList>
    </citation>
    <scope>NUCLEOTIDE SEQUENCE</scope>
    <source>
        <strain evidence="6">JCM 30855</strain>
    </source>
</reference>
<dbReference type="PANTHER" id="PTHR32089">
    <property type="entry name" value="METHYL-ACCEPTING CHEMOTAXIS PROTEIN MCPB"/>
    <property type="match status" value="1"/>
</dbReference>
<dbReference type="AlphaFoldDB" id="A0A939ISU8"/>
<evidence type="ECO:0000313" key="7">
    <source>
        <dbReference type="Proteomes" id="UP000664654"/>
    </source>
</evidence>
<dbReference type="EMBL" id="JAFKCV010000020">
    <property type="protein sequence ID" value="MBN7827549.1"/>
    <property type="molecule type" value="Genomic_DNA"/>
</dbReference>
<dbReference type="RefSeq" id="WP_206575662.1">
    <property type="nucleotide sequence ID" value="NZ_JAFKCV010000020.1"/>
</dbReference>